<keyword evidence="4 7" id="KW-0472">Membrane</keyword>
<dbReference type="InterPro" id="IPR013162">
    <property type="entry name" value="CD80_C2-set"/>
</dbReference>
<dbReference type="AlphaFoldDB" id="A0A6P8YXR8"/>
<dbReference type="OrthoDB" id="10006996at2759"/>
<dbReference type="InterPro" id="IPR003599">
    <property type="entry name" value="Ig_sub"/>
</dbReference>
<comment type="subcellular location">
    <subcellularLocation>
        <location evidence="1">Membrane</location>
        <topology evidence="1">Single-pass membrane protein</topology>
    </subcellularLocation>
</comment>
<dbReference type="InterPro" id="IPR036116">
    <property type="entry name" value="FN3_sf"/>
</dbReference>
<dbReference type="SUPFAM" id="SSF49265">
    <property type="entry name" value="Fibronectin type III"/>
    <property type="match status" value="1"/>
</dbReference>
<dbReference type="Proteomes" id="UP000515158">
    <property type="component" value="Unplaced"/>
</dbReference>
<dbReference type="KEGG" id="tpal:117643949"/>
<keyword evidence="3 7" id="KW-1133">Transmembrane helix</keyword>
<protein>
    <submittedName>
        <fullName evidence="11">Nephrin</fullName>
    </submittedName>
</protein>
<evidence type="ECO:0000313" key="11">
    <source>
        <dbReference type="RefSeq" id="XP_034239027.1"/>
    </source>
</evidence>
<dbReference type="InterPro" id="IPR003598">
    <property type="entry name" value="Ig_sub2"/>
</dbReference>
<evidence type="ECO:0000256" key="4">
    <source>
        <dbReference type="ARBA" id="ARBA00023136"/>
    </source>
</evidence>
<dbReference type="SMART" id="SM00409">
    <property type="entry name" value="IG"/>
    <property type="match status" value="3"/>
</dbReference>
<feature type="domain" description="Ig-like" evidence="8">
    <location>
        <begin position="360"/>
        <end position="452"/>
    </location>
</feature>
<feature type="region of interest" description="Disordered" evidence="6">
    <location>
        <begin position="697"/>
        <end position="761"/>
    </location>
</feature>
<reference evidence="11" key="1">
    <citation type="submission" date="2025-08" db="UniProtKB">
        <authorList>
            <consortium name="RefSeq"/>
        </authorList>
    </citation>
    <scope>IDENTIFICATION</scope>
    <source>
        <tissue evidence="11">Total insect</tissue>
    </source>
</reference>
<keyword evidence="10" id="KW-1185">Reference proteome</keyword>
<dbReference type="PANTHER" id="PTHR23278:SF25">
    <property type="entry name" value="GH14967P"/>
    <property type="match status" value="1"/>
</dbReference>
<feature type="compositionally biased region" description="Basic residues" evidence="6">
    <location>
        <begin position="923"/>
        <end position="933"/>
    </location>
</feature>
<gene>
    <name evidence="11" type="primary">LOC117643949</name>
</gene>
<evidence type="ECO:0000313" key="10">
    <source>
        <dbReference type="Proteomes" id="UP000515158"/>
    </source>
</evidence>
<feature type="domain" description="Ig-like" evidence="8">
    <location>
        <begin position="148"/>
        <end position="253"/>
    </location>
</feature>
<sequence length="985" mass="106366">MGPSWASRAKPRRAGEKRWNASLGPGFRQRLMLLPVTHVSAVAGMPVLLPCDIGHEHGDAVTLVLWYSDALGRPIYTVDNREGFKNSKRWSDPLVFGARADFKPERLPAELAIDTAREADAGVYRCRVDFHTAQTRNTRVNLTVTVPPRQMTILDELGDERTSVVGPYREGQRLHLQCHVYGGKPPPAVRWLRNDRPVREGVTLTTGESHSDAESHIQTTIEIGHLHRRDLHSQLTCSAHNNNRTAPLVATVHVDMNFPPLDVHMLLAERALLSARTRYDLVCQSSGSRPPATITWWKDGHRLSGTKETTSTDGNTTTSTLSYHPAKEDAGKTLTCKASNTAMEGAVLEESRLLHVQYVPETKLLLGKSLNPDNIRETSDVYYDCLVDANPPIYKVEWRHNGKQLNHNISGGVIIANQSLVLQGVSRASAGNYTCVGFNQEGEGVSNSFYLNVLFAPTCEPNQTRVHGVAKQEKANISCSVDANPGDVEFRWTFNNSAESVEVEGSHITRHGTLSTVSYTPMTELDYGTLLCYAKNRIGSQRVPCVYHIIAAGRPDSVINCSVANTSMTSFSVRCFEGFNGGLPQSFLLEVRDPVSQAVRANVTAALPAFQVDRLEPGASYQACVYSVNSKGKSDPIILQASTIRPAEKQLHPDKGEPRAAFRLTPLTSTVVGGVLALILIAAVVCVSVRMRCCASAEKRRSRSKEAQDQEDKGSIPGTGSPHSAKFGDSSGGDGATDSDEKNPDIIPQAGAAAADPDDHSDLIRRRQHVSTIETTAVTSPSRTLLQGVQQGYPGYCTLRNGMSGMTAMPLQEMGPGPKPKGKPVEMASYSATGGCPTLPRHWSSYGVRHPMMQQYPAPGVAGGGVGGVGPAGGAPGLGPGAVGNHAGTLLLRHPHHQQSTYMGHHPGLHGVHGGAHHTQTLPRHHGGLHQHHPVHPLQLQALGGVHPHMQPSPPQHGQHAAPSSDEDQAGVDTPLMVNKRESTV</sequence>
<dbReference type="PROSITE" id="PS50853">
    <property type="entry name" value="FN3"/>
    <property type="match status" value="1"/>
</dbReference>
<dbReference type="InterPro" id="IPR036179">
    <property type="entry name" value="Ig-like_dom_sf"/>
</dbReference>
<feature type="domain" description="Fibronectin type-III" evidence="9">
    <location>
        <begin position="554"/>
        <end position="647"/>
    </location>
</feature>
<evidence type="ECO:0000256" key="3">
    <source>
        <dbReference type="ARBA" id="ARBA00022989"/>
    </source>
</evidence>
<feature type="region of interest" description="Disordered" evidence="6">
    <location>
        <begin position="913"/>
        <end position="933"/>
    </location>
</feature>
<dbReference type="InterPro" id="IPR007110">
    <property type="entry name" value="Ig-like_dom"/>
</dbReference>
<dbReference type="Pfam" id="PF00047">
    <property type="entry name" value="ig"/>
    <property type="match status" value="1"/>
</dbReference>
<dbReference type="Gene3D" id="2.60.40.10">
    <property type="entry name" value="Immunoglobulins"/>
    <property type="match status" value="6"/>
</dbReference>
<dbReference type="InterPro" id="IPR013783">
    <property type="entry name" value="Ig-like_fold"/>
</dbReference>
<feature type="transmembrane region" description="Helical" evidence="7">
    <location>
        <begin position="671"/>
        <end position="691"/>
    </location>
</feature>
<evidence type="ECO:0000256" key="5">
    <source>
        <dbReference type="ARBA" id="ARBA00023157"/>
    </source>
</evidence>
<evidence type="ECO:0000259" key="9">
    <source>
        <dbReference type="PROSITE" id="PS50853"/>
    </source>
</evidence>
<dbReference type="CTD" id="41184"/>
<dbReference type="Pfam" id="PF13895">
    <property type="entry name" value="Ig_2"/>
    <property type="match status" value="1"/>
</dbReference>
<dbReference type="InterPro" id="IPR003961">
    <property type="entry name" value="FN3_dom"/>
</dbReference>
<name>A0A6P8YXR8_THRPL</name>
<dbReference type="GeneID" id="117643949"/>
<dbReference type="Pfam" id="PF13927">
    <property type="entry name" value="Ig_3"/>
    <property type="match status" value="1"/>
</dbReference>
<proteinExistence type="predicted"/>
<dbReference type="CDD" id="cd00096">
    <property type="entry name" value="Ig"/>
    <property type="match status" value="1"/>
</dbReference>
<organism evidence="11">
    <name type="scientific">Thrips palmi</name>
    <name type="common">Melon thrips</name>
    <dbReference type="NCBI Taxonomy" id="161013"/>
    <lineage>
        <taxon>Eukaryota</taxon>
        <taxon>Metazoa</taxon>
        <taxon>Ecdysozoa</taxon>
        <taxon>Arthropoda</taxon>
        <taxon>Hexapoda</taxon>
        <taxon>Insecta</taxon>
        <taxon>Pterygota</taxon>
        <taxon>Neoptera</taxon>
        <taxon>Paraneoptera</taxon>
        <taxon>Thysanoptera</taxon>
        <taxon>Terebrantia</taxon>
        <taxon>Thripoidea</taxon>
        <taxon>Thripidae</taxon>
        <taxon>Thrips</taxon>
    </lineage>
</organism>
<dbReference type="InterPro" id="IPR013151">
    <property type="entry name" value="Immunoglobulin_dom"/>
</dbReference>
<keyword evidence="2 7" id="KW-0812">Transmembrane</keyword>
<feature type="compositionally biased region" description="Low complexity" evidence="6">
    <location>
        <begin position="745"/>
        <end position="755"/>
    </location>
</feature>
<dbReference type="PROSITE" id="PS50835">
    <property type="entry name" value="IG_LIKE"/>
    <property type="match status" value="5"/>
</dbReference>
<accession>A0A6P8YXR8</accession>
<feature type="region of interest" description="Disordered" evidence="6">
    <location>
        <begin position="945"/>
        <end position="985"/>
    </location>
</feature>
<dbReference type="CDD" id="cd00063">
    <property type="entry name" value="FN3"/>
    <property type="match status" value="1"/>
</dbReference>
<feature type="domain" description="Ig-like" evidence="8">
    <location>
        <begin position="461"/>
        <end position="544"/>
    </location>
</feature>
<dbReference type="InParanoid" id="A0A6P8YXR8"/>
<feature type="domain" description="Ig-like" evidence="8">
    <location>
        <begin position="259"/>
        <end position="355"/>
    </location>
</feature>
<dbReference type="RefSeq" id="XP_034239027.1">
    <property type="nucleotide sequence ID" value="XM_034383136.1"/>
</dbReference>
<dbReference type="InterPro" id="IPR013106">
    <property type="entry name" value="Ig_V-set"/>
</dbReference>
<feature type="region of interest" description="Disordered" evidence="6">
    <location>
        <begin position="1"/>
        <end position="20"/>
    </location>
</feature>
<feature type="domain" description="Ig-like" evidence="8">
    <location>
        <begin position="25"/>
        <end position="143"/>
    </location>
</feature>
<dbReference type="PANTHER" id="PTHR23278">
    <property type="entry name" value="SIDESTEP PROTEIN"/>
    <property type="match status" value="1"/>
</dbReference>
<dbReference type="SMART" id="SM00408">
    <property type="entry name" value="IGc2"/>
    <property type="match status" value="3"/>
</dbReference>
<dbReference type="Pfam" id="PF08205">
    <property type="entry name" value="C2-set_2"/>
    <property type="match status" value="1"/>
</dbReference>
<evidence type="ECO:0000256" key="6">
    <source>
        <dbReference type="SAM" id="MobiDB-lite"/>
    </source>
</evidence>
<evidence type="ECO:0000256" key="2">
    <source>
        <dbReference type="ARBA" id="ARBA00022692"/>
    </source>
</evidence>
<evidence type="ECO:0000256" key="7">
    <source>
        <dbReference type="SAM" id="Phobius"/>
    </source>
</evidence>
<dbReference type="Pfam" id="PF07686">
    <property type="entry name" value="V-set"/>
    <property type="match status" value="1"/>
</dbReference>
<evidence type="ECO:0000256" key="1">
    <source>
        <dbReference type="ARBA" id="ARBA00004167"/>
    </source>
</evidence>
<evidence type="ECO:0000259" key="8">
    <source>
        <dbReference type="PROSITE" id="PS50835"/>
    </source>
</evidence>
<dbReference type="GO" id="GO:0016020">
    <property type="term" value="C:membrane"/>
    <property type="evidence" value="ECO:0007669"/>
    <property type="project" value="UniProtKB-SubCell"/>
</dbReference>
<dbReference type="FunCoup" id="A0A6P8YXR8">
    <property type="interactions" value="37"/>
</dbReference>
<dbReference type="SUPFAM" id="SSF48726">
    <property type="entry name" value="Immunoglobulin"/>
    <property type="match status" value="5"/>
</dbReference>
<feature type="compositionally biased region" description="Basic and acidic residues" evidence="6">
    <location>
        <begin position="704"/>
        <end position="714"/>
    </location>
</feature>
<keyword evidence="5" id="KW-1015">Disulfide bond</keyword>